<dbReference type="STRING" id="418985.A0A1V9XZG0"/>
<comment type="similarity">
    <text evidence="3">Belongs to the short-chain dehydrogenases/reductases (SDR) family.</text>
</comment>
<comment type="caution">
    <text evidence="12">The sequence shown here is derived from an EMBL/GenBank/DDBJ whole genome shotgun (WGS) entry which is preliminary data.</text>
</comment>
<evidence type="ECO:0000256" key="6">
    <source>
        <dbReference type="ARBA" id="ARBA00023098"/>
    </source>
</evidence>
<keyword evidence="7" id="KW-0576">Peroxisome</keyword>
<evidence type="ECO:0000259" key="11">
    <source>
        <dbReference type="SMART" id="SM00822"/>
    </source>
</evidence>
<keyword evidence="5" id="KW-0560">Oxidoreductase</keyword>
<dbReference type="Proteomes" id="UP000192247">
    <property type="component" value="Unassembled WGS sequence"/>
</dbReference>
<dbReference type="InterPro" id="IPR054357">
    <property type="entry name" value="MFE-2_N"/>
</dbReference>
<comment type="subcellular location">
    <subcellularLocation>
        <location evidence="1">Peroxisome</location>
    </subcellularLocation>
</comment>
<evidence type="ECO:0000313" key="12">
    <source>
        <dbReference type="EMBL" id="OQR78849.1"/>
    </source>
</evidence>
<dbReference type="InterPro" id="IPR029069">
    <property type="entry name" value="HotDog_dom_sf"/>
</dbReference>
<evidence type="ECO:0000256" key="3">
    <source>
        <dbReference type="ARBA" id="ARBA00006484"/>
    </source>
</evidence>
<keyword evidence="13" id="KW-1185">Reference proteome</keyword>
<dbReference type="InterPro" id="IPR020904">
    <property type="entry name" value="Sc_DH/Rdtase_CS"/>
</dbReference>
<dbReference type="GO" id="GO:0006635">
    <property type="term" value="P:fatty acid beta-oxidation"/>
    <property type="evidence" value="ECO:0007669"/>
    <property type="project" value="UniProtKB-UniPathway"/>
</dbReference>
<dbReference type="CDD" id="cd05353">
    <property type="entry name" value="hydroxyacyl-CoA-like_DH_SDR_c-like"/>
    <property type="match status" value="1"/>
</dbReference>
<feature type="compositionally biased region" description="Polar residues" evidence="10">
    <location>
        <begin position="873"/>
        <end position="882"/>
    </location>
</feature>
<dbReference type="PRINTS" id="PR00081">
    <property type="entry name" value="GDHRDH"/>
</dbReference>
<dbReference type="Gene3D" id="1.10.287.4290">
    <property type="match status" value="1"/>
</dbReference>
<proteinExistence type="inferred from homology"/>
<keyword evidence="4" id="KW-0276">Fatty acid metabolism</keyword>
<dbReference type="EMBL" id="MNPL01001742">
    <property type="protein sequence ID" value="OQR78849.1"/>
    <property type="molecule type" value="Genomic_DNA"/>
</dbReference>
<feature type="region of interest" description="Disordered" evidence="10">
    <location>
        <begin position="863"/>
        <end position="884"/>
    </location>
</feature>
<evidence type="ECO:0000256" key="4">
    <source>
        <dbReference type="ARBA" id="ARBA00022832"/>
    </source>
</evidence>
<name>A0A1V9XZG0_9ACAR</name>
<protein>
    <recommendedName>
        <fullName evidence="9">Peroxisomal multifunctional enzyme type 2</fullName>
    </recommendedName>
</protein>
<dbReference type="GO" id="GO:0018812">
    <property type="term" value="F:3-hydroxyacyl-CoA dehydratase activity"/>
    <property type="evidence" value="ECO:0007669"/>
    <property type="project" value="UniProtKB-ARBA"/>
</dbReference>
<dbReference type="SUPFAM" id="SSF55718">
    <property type="entry name" value="SCP-like"/>
    <property type="match status" value="4"/>
</dbReference>
<dbReference type="InterPro" id="IPR002539">
    <property type="entry name" value="MaoC-like_dom"/>
</dbReference>
<dbReference type="InterPro" id="IPR051687">
    <property type="entry name" value="Peroxisomal_Beta-Oxidation"/>
</dbReference>
<reference evidence="12 13" key="1">
    <citation type="journal article" date="2017" name="Gigascience">
        <title>Draft genome of the honey bee ectoparasitic mite, Tropilaelaps mercedesae, is shaped by the parasitic life history.</title>
        <authorList>
            <person name="Dong X."/>
            <person name="Armstrong S.D."/>
            <person name="Xia D."/>
            <person name="Makepeace B.L."/>
            <person name="Darby A.C."/>
            <person name="Kadowaki T."/>
        </authorList>
    </citation>
    <scope>NUCLEOTIDE SEQUENCE [LARGE SCALE GENOMIC DNA]</scope>
    <source>
        <strain evidence="12">Wuxi-XJTLU</strain>
    </source>
</reference>
<dbReference type="AlphaFoldDB" id="A0A1V9XZG0"/>
<dbReference type="SMART" id="SM00822">
    <property type="entry name" value="PKS_KR"/>
    <property type="match status" value="1"/>
</dbReference>
<dbReference type="InterPro" id="IPR003033">
    <property type="entry name" value="SCP2_sterol-bd_dom"/>
</dbReference>
<dbReference type="InParanoid" id="A0A1V9XZG0"/>
<gene>
    <name evidence="12" type="ORF">BIW11_06130</name>
</gene>
<dbReference type="Gene3D" id="3.10.129.10">
    <property type="entry name" value="Hotdog Thioesterase"/>
    <property type="match status" value="1"/>
</dbReference>
<comment type="pathway">
    <text evidence="2">Lipid metabolism; fatty acid beta-oxidation.</text>
</comment>
<evidence type="ECO:0000256" key="5">
    <source>
        <dbReference type="ARBA" id="ARBA00023002"/>
    </source>
</evidence>
<sequence length="1150" mass="125643">MLRFDGRVAVVTGAGNGLGREYALLLASRGCKVVVNDLGGGRNGEGASSRAADVVVNEIRRDGGEAVPDYNSVEQGDKIVATAINNYGRIDIVINNAGILRDKAFVNMTEAEFDIIHRVHLKGSFAVTKAAWPYMRKQGYGKVIMTASAAGIFGNFGQANYASAKLALLGLSNTLAIEGRKYNIAVNTMVPTAASRLTEDIMPAEIFEKLKPHFVSPITVWLCHEECTETGGCFEAAGGFVAKYQFFRSVGKAFIDESLTLESLRDNWDSVTNLQGARPLFNVQEQTISVVQALSGEAPPPGALTPAQTSQTPDEDESVFRYNIDSAILYHLAVGVSTKQPDHLRFLYENADDFSVLPSFGVIISMSAVFNSAELHEAIGRINGDPARMLHGEQFLELLKPLPPSAAVKTEVRISDVLDKGSGAVVVVDADTRDVQSDELLARSQWLVFFVGAGGFGGPRSSNKVVPIAQLPTRQPDVVLEDQTSIDQAALYRLCGDKNPLHIDPTFAAMGGWQQPIMHGLCSLGYSTRHVMKAFANNDMGAFKSLKVRFTGPVVPGETVRTCMWKDGSRVLFETVAVESGKTVIGGGVIELRNPNLLPAPPRAIGFQAAPHQPDGEMAGKPELKTDMVFEGMRFRVEEQPDLIDKIQAIFEYHITLDGKTVATWTLDLKNGKGAVYEGPCKDGKPNCVVTISDDDMFNMAVGQLDPQKAFMTGKIKIRGNIMLMQKLRLLLKPPPEKQEDAAPAPVSLSGELRCKAIFSTTNKKVAKSPDLAADIQTIFQFDILKGGQLAYQYTLDLKNGKGCGYEGPATEKPDCILIMEDDILDKVHSGKLDAQRAFMTQKLKIKGNVLASQKLADIWADERENESDDESTPSSGNSSAAPVSLVVPQGAPKTVKADFIFNIFLYHLHQDRAMGEYITSLVKCTYHWVILQKGKKASEWTSDLKTGKGDLYNEAPRGGVHPEVQITIDDEDLVQLMLGKLNPQKAFMQGRLKIRGNIMLMQKFNTLWQEILKSGRVVELKLVAPLLSDGQPLSPELWSDYKFFQLSQRLAHLPTLVGASKGRSYHFRVSQAGQLKSEWTIDLETDPGAIYRGAPKNSGKVCEIAMDDLAIYHLVEGTLSPQKAFAQANINDRSAIDAIMPLFISKSKL</sequence>
<dbReference type="PANTHER" id="PTHR45024:SF2">
    <property type="entry name" value="SCP2 DOMAIN-CONTAINING PROTEIN"/>
    <property type="match status" value="1"/>
</dbReference>
<dbReference type="FunFam" id="3.40.50.720:FF:000185">
    <property type="entry name" value="peroxisomal multifunctional enzyme type 2"/>
    <property type="match status" value="1"/>
</dbReference>
<evidence type="ECO:0000313" key="13">
    <source>
        <dbReference type="Proteomes" id="UP000192247"/>
    </source>
</evidence>
<dbReference type="GO" id="GO:0005777">
    <property type="term" value="C:peroxisome"/>
    <property type="evidence" value="ECO:0007669"/>
    <property type="project" value="UniProtKB-SubCell"/>
</dbReference>
<dbReference type="FunCoup" id="A0A1V9XZG0">
    <property type="interactions" value="741"/>
</dbReference>
<dbReference type="InterPro" id="IPR002347">
    <property type="entry name" value="SDR_fam"/>
</dbReference>
<dbReference type="SUPFAM" id="SSF54637">
    <property type="entry name" value="Thioesterase/thiol ester dehydrase-isomerase"/>
    <property type="match status" value="2"/>
</dbReference>
<dbReference type="SUPFAM" id="SSF51735">
    <property type="entry name" value="NAD(P)-binding Rossmann-fold domains"/>
    <property type="match status" value="1"/>
</dbReference>
<dbReference type="Pfam" id="PF00106">
    <property type="entry name" value="adh_short"/>
    <property type="match status" value="1"/>
</dbReference>
<evidence type="ECO:0000256" key="7">
    <source>
        <dbReference type="ARBA" id="ARBA00023140"/>
    </source>
</evidence>
<evidence type="ECO:0000256" key="10">
    <source>
        <dbReference type="SAM" id="MobiDB-lite"/>
    </source>
</evidence>
<dbReference type="CDD" id="cd03448">
    <property type="entry name" value="HDE_HSD"/>
    <property type="match status" value="1"/>
</dbReference>
<evidence type="ECO:0000256" key="2">
    <source>
        <dbReference type="ARBA" id="ARBA00005005"/>
    </source>
</evidence>
<dbReference type="PROSITE" id="PS00061">
    <property type="entry name" value="ADH_SHORT"/>
    <property type="match status" value="1"/>
</dbReference>
<dbReference type="Gene3D" id="3.30.1050.10">
    <property type="entry name" value="SCP2 sterol-binding domain"/>
    <property type="match status" value="4"/>
</dbReference>
<dbReference type="OrthoDB" id="3592703at2759"/>
<dbReference type="Gene3D" id="3.40.50.720">
    <property type="entry name" value="NAD(P)-binding Rossmann-like Domain"/>
    <property type="match status" value="1"/>
</dbReference>
<dbReference type="InterPro" id="IPR036291">
    <property type="entry name" value="NAD(P)-bd_dom_sf"/>
</dbReference>
<dbReference type="Pfam" id="PF22622">
    <property type="entry name" value="MFE-2_hydrat-2_N"/>
    <property type="match status" value="1"/>
</dbReference>
<accession>A0A1V9XZG0</accession>
<dbReference type="InterPro" id="IPR057326">
    <property type="entry name" value="KR_dom"/>
</dbReference>
<feature type="domain" description="Ketoreductase" evidence="11">
    <location>
        <begin position="7"/>
        <end position="181"/>
    </location>
</feature>
<dbReference type="InterPro" id="IPR036527">
    <property type="entry name" value="SCP2_sterol-bd_dom_sf"/>
</dbReference>
<dbReference type="PRINTS" id="PR00080">
    <property type="entry name" value="SDRFAMILY"/>
</dbReference>
<dbReference type="PANTHER" id="PTHR45024">
    <property type="entry name" value="DEHYDROGENASES, SHORT CHAIN"/>
    <property type="match status" value="1"/>
</dbReference>
<dbReference type="Pfam" id="PF02036">
    <property type="entry name" value="SCP2"/>
    <property type="match status" value="4"/>
</dbReference>
<organism evidence="12 13">
    <name type="scientific">Tropilaelaps mercedesae</name>
    <dbReference type="NCBI Taxonomy" id="418985"/>
    <lineage>
        <taxon>Eukaryota</taxon>
        <taxon>Metazoa</taxon>
        <taxon>Ecdysozoa</taxon>
        <taxon>Arthropoda</taxon>
        <taxon>Chelicerata</taxon>
        <taxon>Arachnida</taxon>
        <taxon>Acari</taxon>
        <taxon>Parasitiformes</taxon>
        <taxon>Mesostigmata</taxon>
        <taxon>Gamasina</taxon>
        <taxon>Dermanyssoidea</taxon>
        <taxon>Laelapidae</taxon>
        <taxon>Tropilaelaps</taxon>
    </lineage>
</organism>
<keyword evidence="8" id="KW-0456">Lyase</keyword>
<dbReference type="UniPathway" id="UPA00659"/>
<dbReference type="GO" id="GO:0016491">
    <property type="term" value="F:oxidoreductase activity"/>
    <property type="evidence" value="ECO:0007669"/>
    <property type="project" value="UniProtKB-KW"/>
</dbReference>
<dbReference type="Pfam" id="PF01575">
    <property type="entry name" value="MaoC_dehydratas"/>
    <property type="match status" value="1"/>
</dbReference>
<evidence type="ECO:0000256" key="8">
    <source>
        <dbReference type="ARBA" id="ARBA00023239"/>
    </source>
</evidence>
<evidence type="ECO:0000256" key="1">
    <source>
        <dbReference type="ARBA" id="ARBA00004275"/>
    </source>
</evidence>
<evidence type="ECO:0000256" key="9">
    <source>
        <dbReference type="ARBA" id="ARBA00073497"/>
    </source>
</evidence>
<keyword evidence="6" id="KW-0443">Lipid metabolism</keyword>